<evidence type="ECO:0000313" key="2">
    <source>
        <dbReference type="EMBL" id="CAG8706238.1"/>
    </source>
</evidence>
<dbReference type="EMBL" id="CAJVPY010009229">
    <property type="protein sequence ID" value="CAG8706238.1"/>
    <property type="molecule type" value="Genomic_DNA"/>
</dbReference>
<feature type="non-terminal residue" evidence="2">
    <location>
        <position position="1"/>
    </location>
</feature>
<feature type="region of interest" description="Disordered" evidence="1">
    <location>
        <begin position="16"/>
        <end position="56"/>
    </location>
</feature>
<dbReference type="AlphaFoldDB" id="A0A9N9N686"/>
<name>A0A9N9N686_9GLOM</name>
<organism evidence="2 3">
    <name type="scientific">Dentiscutata erythropus</name>
    <dbReference type="NCBI Taxonomy" id="1348616"/>
    <lineage>
        <taxon>Eukaryota</taxon>
        <taxon>Fungi</taxon>
        <taxon>Fungi incertae sedis</taxon>
        <taxon>Mucoromycota</taxon>
        <taxon>Glomeromycotina</taxon>
        <taxon>Glomeromycetes</taxon>
        <taxon>Diversisporales</taxon>
        <taxon>Gigasporaceae</taxon>
        <taxon>Dentiscutata</taxon>
    </lineage>
</organism>
<evidence type="ECO:0000313" key="3">
    <source>
        <dbReference type="Proteomes" id="UP000789405"/>
    </source>
</evidence>
<keyword evidence="3" id="KW-1185">Reference proteome</keyword>
<comment type="caution">
    <text evidence="2">The sequence shown here is derived from an EMBL/GenBank/DDBJ whole genome shotgun (WGS) entry which is preliminary data.</text>
</comment>
<protein>
    <submittedName>
        <fullName evidence="2">27263_t:CDS:1</fullName>
    </submittedName>
</protein>
<proteinExistence type="predicted"/>
<sequence>VDKFWNDIGNEYMNEETATKSNRKHSKHTDKIERKTAKKVSPAPSTSCDDENEEQDEQIEIDLVGIKKQLEMEPLIEWNVGNVKTLHGNFVSINAVSLTK</sequence>
<reference evidence="2" key="1">
    <citation type="submission" date="2021-06" db="EMBL/GenBank/DDBJ databases">
        <authorList>
            <person name="Kallberg Y."/>
            <person name="Tangrot J."/>
            <person name="Rosling A."/>
        </authorList>
    </citation>
    <scope>NUCLEOTIDE SEQUENCE</scope>
    <source>
        <strain evidence="2">MA453B</strain>
    </source>
</reference>
<accession>A0A9N9N686</accession>
<gene>
    <name evidence="2" type="ORF">DERYTH_LOCUS13298</name>
</gene>
<dbReference type="Proteomes" id="UP000789405">
    <property type="component" value="Unassembled WGS sequence"/>
</dbReference>
<evidence type="ECO:0000256" key="1">
    <source>
        <dbReference type="SAM" id="MobiDB-lite"/>
    </source>
</evidence>